<accession>A0A212U5I0</accession>
<dbReference type="EMBL" id="FYEZ01000003">
    <property type="protein sequence ID" value="SNC73518.1"/>
    <property type="molecule type" value="Genomic_DNA"/>
</dbReference>
<dbReference type="PANTHER" id="PTHR13812:SF19">
    <property type="entry name" value="KETIMINE REDUCTASE MU-CRYSTALLIN"/>
    <property type="match status" value="1"/>
</dbReference>
<evidence type="ECO:0000313" key="1">
    <source>
        <dbReference type="EMBL" id="SNC73518.1"/>
    </source>
</evidence>
<dbReference type="InterPro" id="IPR003462">
    <property type="entry name" value="ODC_Mu_crystall"/>
</dbReference>
<dbReference type="Pfam" id="PF02423">
    <property type="entry name" value="OCD_Mu_crystall"/>
    <property type="match status" value="1"/>
</dbReference>
<name>A0A212U5I0_9MICO</name>
<dbReference type="RefSeq" id="WP_088818981.1">
    <property type="nucleotide sequence ID" value="NZ_FYEZ01000003.1"/>
</dbReference>
<dbReference type="SUPFAM" id="SSF51735">
    <property type="entry name" value="NAD(P)-binding Rossmann-fold domains"/>
    <property type="match status" value="1"/>
</dbReference>
<dbReference type="AlphaFoldDB" id="A0A212U5I0"/>
<proteinExistence type="predicted"/>
<dbReference type="Gene3D" id="3.30.1780.10">
    <property type="entry name" value="ornithine cyclodeaminase, domain 1"/>
    <property type="match status" value="1"/>
</dbReference>
<dbReference type="OrthoDB" id="4311033at2"/>
<evidence type="ECO:0000313" key="2">
    <source>
        <dbReference type="Proteomes" id="UP000198122"/>
    </source>
</evidence>
<sequence>MSHDLLILTAAEIEGLLDLESVHASQVRAFEGVGSGRAELAPKVSVPGREGASLLTYTARSTTEAPGVVKVVGFQPQNPARGLDPVQGVVLVMDPDTGQPVALLDGPALTTPRTAAGSAVATDLLARPDARTLTVVGTGVQARAHVRALARVRAFEQVHLVGRRAEAAEALAKELAAEVGVPITPGTDLGAVAGESEVVALCTTSHDPLLEAGEVAPGALVISVGSFAPDRSEVGPDLLERAALVVVDDVATASAQAGCIIDAVAAGVVTEADLVPLGSVATGDHPGRAGRAGRDDVVFYNSVGIAVQDATIAEEVLRRAREQQVGTTVTL</sequence>
<protein>
    <submittedName>
        <fullName evidence="1">Ornithine cyclodeaminase</fullName>
    </submittedName>
</protein>
<reference evidence="1 2" key="1">
    <citation type="submission" date="2017-06" db="EMBL/GenBank/DDBJ databases">
        <authorList>
            <person name="Kim H.J."/>
            <person name="Triplett B.A."/>
        </authorList>
    </citation>
    <scope>NUCLEOTIDE SEQUENCE [LARGE SCALE GENOMIC DNA]</scope>
    <source>
        <strain evidence="1 2">DSM 22179</strain>
    </source>
</reference>
<gene>
    <name evidence="1" type="ORF">SAMN05445756_2004</name>
</gene>
<keyword evidence="2" id="KW-1185">Reference proteome</keyword>
<dbReference type="Gene3D" id="3.40.50.720">
    <property type="entry name" value="NAD(P)-binding Rossmann-like Domain"/>
    <property type="match status" value="1"/>
</dbReference>
<organism evidence="1 2">
    <name type="scientific">Kytococcus aerolatus</name>
    <dbReference type="NCBI Taxonomy" id="592308"/>
    <lineage>
        <taxon>Bacteria</taxon>
        <taxon>Bacillati</taxon>
        <taxon>Actinomycetota</taxon>
        <taxon>Actinomycetes</taxon>
        <taxon>Micrococcales</taxon>
        <taxon>Kytococcaceae</taxon>
        <taxon>Kytococcus</taxon>
    </lineage>
</organism>
<dbReference type="PIRSF" id="PIRSF001439">
    <property type="entry name" value="CryM"/>
    <property type="match status" value="1"/>
</dbReference>
<dbReference type="InterPro" id="IPR023401">
    <property type="entry name" value="ODC_N"/>
</dbReference>
<dbReference type="InterPro" id="IPR036291">
    <property type="entry name" value="NAD(P)-bd_dom_sf"/>
</dbReference>
<dbReference type="PANTHER" id="PTHR13812">
    <property type="entry name" value="KETIMINE REDUCTASE MU-CRYSTALLIN"/>
    <property type="match status" value="1"/>
</dbReference>
<dbReference type="Proteomes" id="UP000198122">
    <property type="component" value="Unassembled WGS sequence"/>
</dbReference>
<dbReference type="GO" id="GO:0005737">
    <property type="term" value="C:cytoplasm"/>
    <property type="evidence" value="ECO:0007669"/>
    <property type="project" value="TreeGrafter"/>
</dbReference>